<sequence length="28" mass="3097">MVEPWLDLCETTGGAQRYLATIRSKIGS</sequence>
<protein>
    <submittedName>
        <fullName evidence="1">Uncharacterized protein</fullName>
    </submittedName>
</protein>
<name>A0A7J8YNY8_GOSAI</name>
<reference evidence="1 2" key="1">
    <citation type="journal article" date="2019" name="Genome Biol. Evol.">
        <title>Insights into the evolution of the New World diploid cottons (Gossypium, subgenus Houzingenia) based on genome sequencing.</title>
        <authorList>
            <person name="Grover C.E."/>
            <person name="Arick M.A. 2nd"/>
            <person name="Thrash A."/>
            <person name="Conover J.L."/>
            <person name="Sanders W.S."/>
            <person name="Peterson D.G."/>
            <person name="Frelichowski J.E."/>
            <person name="Scheffler J.A."/>
            <person name="Scheffler B.E."/>
            <person name="Wendel J.F."/>
        </authorList>
    </citation>
    <scope>NUCLEOTIDE SEQUENCE [LARGE SCALE GENOMIC DNA]</scope>
    <source>
        <strain evidence="1">185</strain>
        <tissue evidence="1">Leaf</tissue>
    </source>
</reference>
<dbReference type="AlphaFoldDB" id="A0A7J8YNY8"/>
<gene>
    <name evidence="1" type="ORF">Goari_022147</name>
</gene>
<dbReference type="Proteomes" id="UP000593577">
    <property type="component" value="Unassembled WGS sequence"/>
</dbReference>
<accession>A0A7J8YNY8</accession>
<evidence type="ECO:0000313" key="1">
    <source>
        <dbReference type="EMBL" id="MBA0701257.1"/>
    </source>
</evidence>
<keyword evidence="2" id="KW-1185">Reference proteome</keyword>
<evidence type="ECO:0000313" key="2">
    <source>
        <dbReference type="Proteomes" id="UP000593577"/>
    </source>
</evidence>
<comment type="caution">
    <text evidence="1">The sequence shown here is derived from an EMBL/GenBank/DDBJ whole genome shotgun (WGS) entry which is preliminary data.</text>
</comment>
<organism evidence="1 2">
    <name type="scientific">Gossypium aridum</name>
    <name type="common">American cotton</name>
    <name type="synonym">Erioxylum aridum</name>
    <dbReference type="NCBI Taxonomy" id="34290"/>
    <lineage>
        <taxon>Eukaryota</taxon>
        <taxon>Viridiplantae</taxon>
        <taxon>Streptophyta</taxon>
        <taxon>Embryophyta</taxon>
        <taxon>Tracheophyta</taxon>
        <taxon>Spermatophyta</taxon>
        <taxon>Magnoliopsida</taxon>
        <taxon>eudicotyledons</taxon>
        <taxon>Gunneridae</taxon>
        <taxon>Pentapetalae</taxon>
        <taxon>rosids</taxon>
        <taxon>malvids</taxon>
        <taxon>Malvales</taxon>
        <taxon>Malvaceae</taxon>
        <taxon>Malvoideae</taxon>
        <taxon>Gossypium</taxon>
    </lineage>
</organism>
<proteinExistence type="predicted"/>
<dbReference type="EMBL" id="JABFAA010225505">
    <property type="protein sequence ID" value="MBA0701257.1"/>
    <property type="molecule type" value="Genomic_DNA"/>
</dbReference>